<evidence type="ECO:0000313" key="4">
    <source>
        <dbReference type="Proteomes" id="UP001166251"/>
    </source>
</evidence>
<evidence type="ECO:0000256" key="2">
    <source>
        <dbReference type="SAM" id="SignalP"/>
    </source>
</evidence>
<keyword evidence="1" id="KW-0175">Coiled coil</keyword>
<dbReference type="Gene3D" id="2.40.160.10">
    <property type="entry name" value="Porin"/>
    <property type="match status" value="1"/>
</dbReference>
<feature type="coiled-coil region" evidence="1">
    <location>
        <begin position="29"/>
        <end position="63"/>
    </location>
</feature>
<name>A0ABS7ECB0_9GAMM</name>
<dbReference type="Proteomes" id="UP001166251">
    <property type="component" value="Unassembled WGS sequence"/>
</dbReference>
<feature type="signal peptide" evidence="2">
    <location>
        <begin position="1"/>
        <end position="22"/>
    </location>
</feature>
<feature type="chain" id="PRO_5045836853" evidence="2">
    <location>
        <begin position="23"/>
        <end position="416"/>
    </location>
</feature>
<proteinExistence type="predicted"/>
<evidence type="ECO:0000313" key="3">
    <source>
        <dbReference type="EMBL" id="MBW8189885.1"/>
    </source>
</evidence>
<dbReference type="InterPro" id="IPR023614">
    <property type="entry name" value="Porin_dom_sf"/>
</dbReference>
<comment type="caution">
    <text evidence="3">The sequence shown here is derived from an EMBL/GenBank/DDBJ whole genome shotgun (WGS) entry which is preliminary data.</text>
</comment>
<gene>
    <name evidence="3" type="ORF">K0504_02460</name>
</gene>
<organism evidence="3 4">
    <name type="scientific">Neiella holothuriorum</name>
    <dbReference type="NCBI Taxonomy" id="2870530"/>
    <lineage>
        <taxon>Bacteria</taxon>
        <taxon>Pseudomonadati</taxon>
        <taxon>Pseudomonadota</taxon>
        <taxon>Gammaproteobacteria</taxon>
        <taxon>Alteromonadales</taxon>
        <taxon>Echinimonadaceae</taxon>
        <taxon>Neiella</taxon>
    </lineage>
</organism>
<reference evidence="3" key="1">
    <citation type="submission" date="2021-07" db="EMBL/GenBank/DDBJ databases">
        <title>Neiella marina sp. nov., isolated from the intestinal content of sea cucumber Apostichopus japonicus.</title>
        <authorList>
            <person name="Bai X."/>
        </authorList>
    </citation>
    <scope>NUCLEOTIDE SEQUENCE</scope>
    <source>
        <strain evidence="3">126</strain>
    </source>
</reference>
<dbReference type="RefSeq" id="WP_220102566.1">
    <property type="nucleotide sequence ID" value="NZ_JAHZSS010000002.1"/>
</dbReference>
<evidence type="ECO:0000256" key="1">
    <source>
        <dbReference type="SAM" id="Coils"/>
    </source>
</evidence>
<dbReference type="EMBL" id="JAHZSS010000002">
    <property type="protein sequence ID" value="MBW8189885.1"/>
    <property type="molecule type" value="Genomic_DNA"/>
</dbReference>
<protein>
    <submittedName>
        <fullName evidence="3">Porin</fullName>
    </submittedName>
</protein>
<dbReference type="SUPFAM" id="SSF56935">
    <property type="entry name" value="Porins"/>
    <property type="match status" value="1"/>
</dbReference>
<keyword evidence="4" id="KW-1185">Reference proteome</keyword>
<keyword evidence="2" id="KW-0732">Signal</keyword>
<accession>A0ABS7ECB0</accession>
<sequence>MRFTIKPVAMALTMALSATAAAADKEPSVAELMEMIKAQQAMIEKQNQMIEQLSEKVDKVEVETVANTQAVEATVEAIETASTGEGTAWDRISFGGYGELHYNNLDGSGGASDKKEIDFHRFVLFTGYEFTDNLRFFSELELEHSLSGDDKPGEVELEQAYIEYDFNENYSAKTGLFLLPIGLLNETHEPPTFYGVERNNVEKNIIPTTWWEAGAGVTGKYDNGISWGSYVHSGLKTSADSSYKIRSGRQKVAEASAEDLAYTANIKYSGVPGLELGAAVQYQGDVTQGEDPDAGSATLIEVHGTYQYEQFGLRTLVAIWDLDGSGPKAIGADEQYGFYVEPSWRFNDSFGVFARYSEWDNQAGDDNDSESEYAQYDFGVNWWLHPQVVIKADYQIQDNESGKEQDGVNLGMGYHF</sequence>